<dbReference type="EMBL" id="AEBR01000037">
    <property type="protein sequence ID" value="EFM83066.1"/>
    <property type="molecule type" value="Genomic_DNA"/>
</dbReference>
<sequence length="56" mass="6351">MDYGLIQVPIAGLSPEEEPSSGQFAELKEYAKKIISIIFVLKRMLMIQKLWPTKLG</sequence>
<name>A0A125W796_ENTFL</name>
<dbReference type="AlphaFoldDB" id="A0A125W796"/>
<protein>
    <submittedName>
        <fullName evidence="1">Uncharacterized protein</fullName>
    </submittedName>
</protein>
<evidence type="ECO:0000313" key="2">
    <source>
        <dbReference type="Proteomes" id="UP000004846"/>
    </source>
</evidence>
<proteinExistence type="predicted"/>
<gene>
    <name evidence="1" type="ORF">HMPREF9498_01317</name>
</gene>
<accession>A0A125W796</accession>
<reference evidence="1 2" key="1">
    <citation type="submission" date="2010-07" db="EMBL/GenBank/DDBJ databases">
        <authorList>
            <person name="Sid Ahmed O."/>
        </authorList>
    </citation>
    <scope>NUCLEOTIDE SEQUENCE [LARGE SCALE GENOMIC DNA]</scope>
    <source>
        <strain evidence="1 2">TX4248</strain>
    </source>
</reference>
<organism evidence="1 2">
    <name type="scientific">Enterococcus faecalis TX4248</name>
    <dbReference type="NCBI Taxonomy" id="749495"/>
    <lineage>
        <taxon>Bacteria</taxon>
        <taxon>Bacillati</taxon>
        <taxon>Bacillota</taxon>
        <taxon>Bacilli</taxon>
        <taxon>Lactobacillales</taxon>
        <taxon>Enterococcaceae</taxon>
        <taxon>Enterococcus</taxon>
    </lineage>
</organism>
<dbReference type="Proteomes" id="UP000004846">
    <property type="component" value="Unassembled WGS sequence"/>
</dbReference>
<comment type="caution">
    <text evidence="1">The sequence shown here is derived from an EMBL/GenBank/DDBJ whole genome shotgun (WGS) entry which is preliminary data.</text>
</comment>
<dbReference type="HOGENOM" id="CLU_208410_0_0_9"/>
<evidence type="ECO:0000313" key="1">
    <source>
        <dbReference type="EMBL" id="EFM83066.1"/>
    </source>
</evidence>